<dbReference type="PANTHER" id="PTHR19308:SF39">
    <property type="entry name" value="PHOSPHATIDYLCHOLINE TRANSFER PROTEIN"/>
    <property type="match status" value="1"/>
</dbReference>
<dbReference type="EMBL" id="DF236950">
    <property type="protein sequence ID" value="GAQ77571.1"/>
    <property type="molecule type" value="Genomic_DNA"/>
</dbReference>
<dbReference type="Proteomes" id="UP000054558">
    <property type="component" value="Unassembled WGS sequence"/>
</dbReference>
<feature type="transmembrane region" description="Helical" evidence="2">
    <location>
        <begin position="442"/>
        <end position="469"/>
    </location>
</feature>
<dbReference type="OMA" id="ECPHNGT"/>
<gene>
    <name evidence="4" type="ORF">KFL_000010200</name>
</gene>
<dbReference type="Gene3D" id="3.30.530.20">
    <property type="match status" value="1"/>
</dbReference>
<feature type="domain" description="START" evidence="3">
    <location>
        <begin position="192"/>
        <end position="385"/>
    </location>
</feature>
<keyword evidence="2" id="KW-0472">Membrane</keyword>
<keyword evidence="2" id="KW-1133">Transmembrane helix</keyword>
<evidence type="ECO:0000259" key="3">
    <source>
        <dbReference type="PROSITE" id="PS50848"/>
    </source>
</evidence>
<proteinExistence type="predicted"/>
<dbReference type="CDD" id="cd08870">
    <property type="entry name" value="START_STARD2_7-like"/>
    <property type="match status" value="1"/>
</dbReference>
<dbReference type="STRING" id="105231.A0A0U9HQ95"/>
<keyword evidence="2" id="KW-0812">Transmembrane</keyword>
<dbReference type="Pfam" id="PF01852">
    <property type="entry name" value="START"/>
    <property type="match status" value="1"/>
</dbReference>
<accession>A0A0U9HQ95</accession>
<keyword evidence="5" id="KW-1185">Reference proteome</keyword>
<organism evidence="4 5">
    <name type="scientific">Klebsormidium nitens</name>
    <name type="common">Green alga</name>
    <name type="synonym">Ulothrix nitens</name>
    <dbReference type="NCBI Taxonomy" id="105231"/>
    <lineage>
        <taxon>Eukaryota</taxon>
        <taxon>Viridiplantae</taxon>
        <taxon>Streptophyta</taxon>
        <taxon>Klebsormidiophyceae</taxon>
        <taxon>Klebsormidiales</taxon>
        <taxon>Klebsormidiaceae</taxon>
        <taxon>Klebsormidium</taxon>
    </lineage>
</organism>
<name>A0A0U9HQ95_KLENI</name>
<evidence type="ECO:0000256" key="2">
    <source>
        <dbReference type="SAM" id="Phobius"/>
    </source>
</evidence>
<dbReference type="AlphaFoldDB" id="A0A0U9HQ95"/>
<reference evidence="4 5" key="1">
    <citation type="journal article" date="2014" name="Nat. Commun.">
        <title>Klebsormidium flaccidum genome reveals primary factors for plant terrestrial adaptation.</title>
        <authorList>
            <person name="Hori K."/>
            <person name="Maruyama F."/>
            <person name="Fujisawa T."/>
            <person name="Togashi T."/>
            <person name="Yamamoto N."/>
            <person name="Seo M."/>
            <person name="Sato S."/>
            <person name="Yamada T."/>
            <person name="Mori H."/>
            <person name="Tajima N."/>
            <person name="Moriyama T."/>
            <person name="Ikeuchi M."/>
            <person name="Watanabe M."/>
            <person name="Wada H."/>
            <person name="Kobayashi K."/>
            <person name="Saito M."/>
            <person name="Masuda T."/>
            <person name="Sasaki-Sekimoto Y."/>
            <person name="Mashiguchi K."/>
            <person name="Awai K."/>
            <person name="Shimojima M."/>
            <person name="Masuda S."/>
            <person name="Iwai M."/>
            <person name="Nobusawa T."/>
            <person name="Narise T."/>
            <person name="Kondo S."/>
            <person name="Saito H."/>
            <person name="Sato R."/>
            <person name="Murakawa M."/>
            <person name="Ihara Y."/>
            <person name="Oshima-Yamada Y."/>
            <person name="Ohtaka K."/>
            <person name="Satoh M."/>
            <person name="Sonobe K."/>
            <person name="Ishii M."/>
            <person name="Ohtani R."/>
            <person name="Kanamori-Sato M."/>
            <person name="Honoki R."/>
            <person name="Miyazaki D."/>
            <person name="Mochizuki H."/>
            <person name="Umetsu J."/>
            <person name="Higashi K."/>
            <person name="Shibata D."/>
            <person name="Kamiya Y."/>
            <person name="Sato N."/>
            <person name="Nakamura Y."/>
            <person name="Tabata S."/>
            <person name="Ida S."/>
            <person name="Kurokawa K."/>
            <person name="Ohta H."/>
        </authorList>
    </citation>
    <scope>NUCLEOTIDE SEQUENCE [LARGE SCALE GENOMIC DNA]</scope>
    <source>
        <strain evidence="4 5">NIES-2285</strain>
    </source>
</reference>
<dbReference type="PROSITE" id="PS50848">
    <property type="entry name" value="START"/>
    <property type="match status" value="1"/>
</dbReference>
<dbReference type="OrthoDB" id="1295045at2759"/>
<sequence length="480" mass="53519">MTVLALALDTASAYPLKHSGVRVGLASVDAFLDALVWLLPVWTSLAAGLVVGWSWKPTWVTSSTLFSALRSRTRLVWTTPPGFGARRVWLALTALAAFPALRAGWNKYSMWMWPRAAHEVEAQQSEAVSQAGLGRWFRWVLPQDGGGHSTPAAEADVVIDTASQRARREQCAVTDEDVENFRQLIEGEHLGPAWQKMMEKEAGKMTYVAWRRDTENGPTQYRSRTVVEDCTPELMRDFFWDDEFRMQSQWDDMLADASILEDCPQTGTQVVRWVRRFPFFCKPREYVFGRRIWEAENSTYYCITKSIDDSRVPKKNKPRRVDDFWSSWRIRPTMAKDGSSMTACEVILTHWEEMGIQKDVAKLGIKQGMWNAVRKIEPGVSQYAGARAAGQPLSRAASFANITTKIRSDSSPEDSPRSVLPGTSSGGEAFTEVQQKGGNKKLGLALIAGGAMLAFGMPVVGQVAGAGLVMKTVKKVRNRG</sequence>
<feature type="compositionally biased region" description="Basic and acidic residues" evidence="1">
    <location>
        <begin position="406"/>
        <end position="416"/>
    </location>
</feature>
<evidence type="ECO:0000313" key="5">
    <source>
        <dbReference type="Proteomes" id="UP000054558"/>
    </source>
</evidence>
<dbReference type="PANTHER" id="PTHR19308">
    <property type="entry name" value="PHOSPHATIDYLCHOLINE TRANSFER PROTEIN"/>
    <property type="match status" value="1"/>
</dbReference>
<dbReference type="SUPFAM" id="SSF55961">
    <property type="entry name" value="Bet v1-like"/>
    <property type="match status" value="1"/>
</dbReference>
<dbReference type="InterPro" id="IPR002913">
    <property type="entry name" value="START_lipid-bd_dom"/>
</dbReference>
<evidence type="ECO:0000313" key="4">
    <source>
        <dbReference type="EMBL" id="GAQ77571.1"/>
    </source>
</evidence>
<dbReference type="InterPro" id="IPR023393">
    <property type="entry name" value="START-like_dom_sf"/>
</dbReference>
<dbReference type="InterPro" id="IPR051213">
    <property type="entry name" value="START_lipid_transfer"/>
</dbReference>
<feature type="region of interest" description="Disordered" evidence="1">
    <location>
        <begin position="405"/>
        <end position="430"/>
    </location>
</feature>
<dbReference type="GO" id="GO:0008289">
    <property type="term" value="F:lipid binding"/>
    <property type="evidence" value="ECO:0007669"/>
    <property type="project" value="InterPro"/>
</dbReference>
<evidence type="ECO:0000256" key="1">
    <source>
        <dbReference type="SAM" id="MobiDB-lite"/>
    </source>
</evidence>
<dbReference type="GO" id="GO:0005737">
    <property type="term" value="C:cytoplasm"/>
    <property type="evidence" value="ECO:0007669"/>
    <property type="project" value="UniProtKB-ARBA"/>
</dbReference>
<protein>
    <submittedName>
        <fullName evidence="4">Polyketide cyclase/dehydrase and lipid transport superfamily protein</fullName>
    </submittedName>
</protein>